<protein>
    <submittedName>
        <fullName evidence="3">CPBP family intramembrane glutamic endopeptidase</fullName>
        <ecNumber evidence="3">3.4.-.-</ecNumber>
    </submittedName>
</protein>
<organism evidence="3 4">
    <name type="scientific">Nocardioides hankookensis</name>
    <dbReference type="NCBI Taxonomy" id="443157"/>
    <lineage>
        <taxon>Bacteria</taxon>
        <taxon>Bacillati</taxon>
        <taxon>Actinomycetota</taxon>
        <taxon>Actinomycetes</taxon>
        <taxon>Propionibacteriales</taxon>
        <taxon>Nocardioidaceae</taxon>
        <taxon>Nocardioides</taxon>
    </lineage>
</organism>
<feature type="transmembrane region" description="Helical" evidence="1">
    <location>
        <begin position="60"/>
        <end position="78"/>
    </location>
</feature>
<feature type="transmembrane region" description="Helical" evidence="1">
    <location>
        <begin position="127"/>
        <end position="150"/>
    </location>
</feature>
<dbReference type="Pfam" id="PF02517">
    <property type="entry name" value="Rce1-like"/>
    <property type="match status" value="1"/>
</dbReference>
<feature type="domain" description="CAAX prenyl protease 2/Lysostaphin resistance protein A-like" evidence="2">
    <location>
        <begin position="125"/>
        <end position="223"/>
    </location>
</feature>
<feature type="transmembrane region" description="Helical" evidence="1">
    <location>
        <begin position="187"/>
        <end position="205"/>
    </location>
</feature>
<keyword evidence="1" id="KW-1133">Transmembrane helix</keyword>
<evidence type="ECO:0000313" key="4">
    <source>
        <dbReference type="Proteomes" id="UP001596135"/>
    </source>
</evidence>
<evidence type="ECO:0000313" key="3">
    <source>
        <dbReference type="EMBL" id="MFC6043911.1"/>
    </source>
</evidence>
<reference evidence="4" key="1">
    <citation type="journal article" date="2019" name="Int. J. Syst. Evol. Microbiol.">
        <title>The Global Catalogue of Microorganisms (GCM) 10K type strain sequencing project: providing services to taxonomists for standard genome sequencing and annotation.</title>
        <authorList>
            <consortium name="The Broad Institute Genomics Platform"/>
            <consortium name="The Broad Institute Genome Sequencing Center for Infectious Disease"/>
            <person name="Wu L."/>
            <person name="Ma J."/>
        </authorList>
    </citation>
    <scope>NUCLEOTIDE SEQUENCE [LARGE SCALE GENOMIC DNA]</scope>
    <source>
        <strain evidence="4">CCUG 54522</strain>
    </source>
</reference>
<dbReference type="Proteomes" id="UP001596135">
    <property type="component" value="Unassembled WGS sequence"/>
</dbReference>
<dbReference type="RefSeq" id="WP_379154355.1">
    <property type="nucleotide sequence ID" value="NZ_JBHSRJ010000004.1"/>
</dbReference>
<dbReference type="InterPro" id="IPR003675">
    <property type="entry name" value="Rce1/LyrA-like_dom"/>
</dbReference>
<accession>A0ABW1LKG7</accession>
<feature type="transmembrane region" description="Helical" evidence="1">
    <location>
        <begin position="212"/>
        <end position="232"/>
    </location>
</feature>
<keyword evidence="1" id="KW-0812">Transmembrane</keyword>
<keyword evidence="3" id="KW-0378">Hydrolase</keyword>
<dbReference type="GO" id="GO:0016787">
    <property type="term" value="F:hydrolase activity"/>
    <property type="evidence" value="ECO:0007669"/>
    <property type="project" value="UniProtKB-KW"/>
</dbReference>
<sequence length="275" mass="29288">MSDLGTPPPTGFWNRPATWKAIVVVVGYLVFFVVVSQVVARVFDDRIDGDDVVGSAESMFFALVLPIGIGGLALLAFAARLGWLRDIFGPQPIRGRRWMWVAPALVVAIALLRAIGTDWDTWSANEVLMLAVLGACVGFTEELATRGLVVKMLRDAGHAERFVAVVSSLLFAAMHMTNLISGMELNTVLATVAYTFCFGMCMYLSMRVTGSFVTAIVLHAITDPTGILASGGVDQSVDGNTTNAPVAIAGLLTTVMMVFALVAAFRVRGKIGVTG</sequence>
<comment type="caution">
    <text evidence="3">The sequence shown here is derived from an EMBL/GenBank/DDBJ whole genome shotgun (WGS) entry which is preliminary data.</text>
</comment>
<feature type="transmembrane region" description="Helical" evidence="1">
    <location>
        <begin position="21"/>
        <end position="40"/>
    </location>
</feature>
<dbReference type="EC" id="3.4.-.-" evidence="3"/>
<evidence type="ECO:0000256" key="1">
    <source>
        <dbReference type="SAM" id="Phobius"/>
    </source>
</evidence>
<feature type="transmembrane region" description="Helical" evidence="1">
    <location>
        <begin position="162"/>
        <end position="181"/>
    </location>
</feature>
<proteinExistence type="predicted"/>
<keyword evidence="4" id="KW-1185">Reference proteome</keyword>
<name>A0ABW1LKG7_9ACTN</name>
<feature type="transmembrane region" description="Helical" evidence="1">
    <location>
        <begin position="244"/>
        <end position="265"/>
    </location>
</feature>
<dbReference type="EMBL" id="JBHSRJ010000004">
    <property type="protein sequence ID" value="MFC6043911.1"/>
    <property type="molecule type" value="Genomic_DNA"/>
</dbReference>
<evidence type="ECO:0000259" key="2">
    <source>
        <dbReference type="Pfam" id="PF02517"/>
    </source>
</evidence>
<feature type="transmembrane region" description="Helical" evidence="1">
    <location>
        <begin position="98"/>
        <end position="115"/>
    </location>
</feature>
<gene>
    <name evidence="3" type="ORF">ACFPYL_12525</name>
</gene>
<keyword evidence="1" id="KW-0472">Membrane</keyword>